<proteinExistence type="inferred from homology"/>
<evidence type="ECO:0000256" key="5">
    <source>
        <dbReference type="ARBA" id="ARBA00023145"/>
    </source>
</evidence>
<dbReference type="EMBL" id="CAJVPJ010001121">
    <property type="protein sequence ID" value="CAG8576434.1"/>
    <property type="molecule type" value="Genomic_DNA"/>
</dbReference>
<dbReference type="PANTHER" id="PTHR47966">
    <property type="entry name" value="BETA-SITE APP-CLEAVING ENZYME, ISOFORM A-RELATED"/>
    <property type="match status" value="1"/>
</dbReference>
<keyword evidence="6" id="KW-1015">Disulfide bond</keyword>
<evidence type="ECO:0000256" key="4">
    <source>
        <dbReference type="ARBA" id="ARBA00022801"/>
    </source>
</evidence>
<dbReference type="GO" id="GO:0004190">
    <property type="term" value="F:aspartic-type endopeptidase activity"/>
    <property type="evidence" value="ECO:0007669"/>
    <property type="project" value="InterPro"/>
</dbReference>
<evidence type="ECO:0000256" key="8">
    <source>
        <dbReference type="SAM" id="SignalP"/>
    </source>
</evidence>
<dbReference type="Proteomes" id="UP000789572">
    <property type="component" value="Unassembled WGS sequence"/>
</dbReference>
<dbReference type="AlphaFoldDB" id="A0A9N9BV43"/>
<dbReference type="InterPro" id="IPR033121">
    <property type="entry name" value="PEPTIDASE_A1"/>
</dbReference>
<comment type="similarity">
    <text evidence="1">Belongs to the peptidase A1 family.</text>
</comment>
<evidence type="ECO:0000256" key="2">
    <source>
        <dbReference type="ARBA" id="ARBA00022670"/>
    </source>
</evidence>
<dbReference type="Gene3D" id="2.40.70.10">
    <property type="entry name" value="Acid Proteases"/>
    <property type="match status" value="2"/>
</dbReference>
<dbReference type="Pfam" id="PF00026">
    <property type="entry name" value="Asp"/>
    <property type="match status" value="1"/>
</dbReference>
<feature type="active site" evidence="7">
    <location>
        <position position="255"/>
    </location>
</feature>
<name>A0A9N9BV43_9GLOM</name>
<keyword evidence="5" id="KW-0865">Zymogen</keyword>
<evidence type="ECO:0000256" key="1">
    <source>
        <dbReference type="ARBA" id="ARBA00007447"/>
    </source>
</evidence>
<dbReference type="PROSITE" id="PS51767">
    <property type="entry name" value="PEPTIDASE_A1"/>
    <property type="match status" value="1"/>
</dbReference>
<feature type="active site" evidence="7">
    <location>
        <position position="68"/>
    </location>
</feature>
<accession>A0A9N9BV43</accession>
<dbReference type="CDD" id="cd05471">
    <property type="entry name" value="pepsin_like"/>
    <property type="match status" value="1"/>
</dbReference>
<dbReference type="InterPro" id="IPR034164">
    <property type="entry name" value="Pepsin-like_dom"/>
</dbReference>
<dbReference type="OrthoDB" id="15189at2759"/>
<evidence type="ECO:0000313" key="11">
    <source>
        <dbReference type="Proteomes" id="UP000789572"/>
    </source>
</evidence>
<evidence type="ECO:0000259" key="9">
    <source>
        <dbReference type="PROSITE" id="PS51767"/>
    </source>
</evidence>
<keyword evidence="2" id="KW-0645">Protease</keyword>
<dbReference type="PANTHER" id="PTHR47966:SF1">
    <property type="entry name" value="ASPARTYL PROTEINASE"/>
    <property type="match status" value="1"/>
</dbReference>
<feature type="chain" id="PRO_5040106899" evidence="8">
    <location>
        <begin position="19"/>
        <end position="366"/>
    </location>
</feature>
<evidence type="ECO:0000256" key="6">
    <source>
        <dbReference type="ARBA" id="ARBA00023157"/>
    </source>
</evidence>
<keyword evidence="3 8" id="KW-0732">Signal</keyword>
<feature type="domain" description="Peptidase A1" evidence="9">
    <location>
        <begin position="50"/>
        <end position="362"/>
    </location>
</feature>
<dbReference type="GO" id="GO:0006508">
    <property type="term" value="P:proteolysis"/>
    <property type="evidence" value="ECO:0007669"/>
    <property type="project" value="UniProtKB-KW"/>
</dbReference>
<keyword evidence="11" id="KW-1185">Reference proteome</keyword>
<dbReference type="InterPro" id="IPR001461">
    <property type="entry name" value="Aspartic_peptidase_A1"/>
</dbReference>
<organism evidence="10 11">
    <name type="scientific">Paraglomus occultum</name>
    <dbReference type="NCBI Taxonomy" id="144539"/>
    <lineage>
        <taxon>Eukaryota</taxon>
        <taxon>Fungi</taxon>
        <taxon>Fungi incertae sedis</taxon>
        <taxon>Mucoromycota</taxon>
        <taxon>Glomeromycotina</taxon>
        <taxon>Glomeromycetes</taxon>
        <taxon>Paraglomerales</taxon>
        <taxon>Paraglomeraceae</taxon>
        <taxon>Paraglomus</taxon>
    </lineage>
</organism>
<comment type="caution">
    <text evidence="10">The sequence shown here is derived from an EMBL/GenBank/DDBJ whole genome shotgun (WGS) entry which is preliminary data.</text>
</comment>
<dbReference type="SUPFAM" id="SSF50630">
    <property type="entry name" value="Acid proteases"/>
    <property type="match status" value="1"/>
</dbReference>
<dbReference type="InterPro" id="IPR021109">
    <property type="entry name" value="Peptidase_aspartic_dom_sf"/>
</dbReference>
<keyword evidence="4" id="KW-0378">Hydrolase</keyword>
<reference evidence="10" key="1">
    <citation type="submission" date="2021-06" db="EMBL/GenBank/DDBJ databases">
        <authorList>
            <person name="Kallberg Y."/>
            <person name="Tangrot J."/>
            <person name="Rosling A."/>
        </authorList>
    </citation>
    <scope>NUCLEOTIDE SEQUENCE</scope>
    <source>
        <strain evidence="10">IA702</strain>
    </source>
</reference>
<evidence type="ECO:0000256" key="7">
    <source>
        <dbReference type="PIRSR" id="PIRSR601461-1"/>
    </source>
</evidence>
<dbReference type="PRINTS" id="PR00792">
    <property type="entry name" value="PEPSIN"/>
</dbReference>
<gene>
    <name evidence="10" type="ORF">POCULU_LOCUS6264</name>
</gene>
<protein>
    <submittedName>
        <fullName evidence="10">2536_t:CDS:1</fullName>
    </submittedName>
</protein>
<evidence type="ECO:0000256" key="3">
    <source>
        <dbReference type="ARBA" id="ARBA00022729"/>
    </source>
</evidence>
<sequence>MKLVVVILLLSIVPIISASPHGVISLPLKYTKRSIEKRDQGNLHTFKHDWWAEVSLGTPPQKSNMLIDTGSSNVWAYSKSCGTDECFLNFKGTNRFNQFISTSFEPAGNRVFDMTYGGGTGIAYQIGSDIVEIAGIRIDKQQIGTTTNLVNRQIDFDGIVGLGRDKNTNPSFLATPTATMFKQKLIKSNMFSLDLKSFADGGGGELLFGGIDYSKIEGDLVCVPTASDDEWSVEYTTICVGSVDIKRSAPEAVLDTGSDSIYTSCGTAEAIYNEIPGSRLHKTGDWIVPCELPDHVYVAYEIGNVKWRIPAKDLVTGPVAGVEDYCIGAIQVDELPFDILGAPFLKQYYTVFDSENQKICLAKKKQ</sequence>
<feature type="signal peptide" evidence="8">
    <location>
        <begin position="1"/>
        <end position="18"/>
    </location>
</feature>
<evidence type="ECO:0000313" key="10">
    <source>
        <dbReference type="EMBL" id="CAG8576434.1"/>
    </source>
</evidence>